<comment type="caution">
    <text evidence="1">The sequence shown here is derived from an EMBL/GenBank/DDBJ whole genome shotgun (WGS) entry which is preliminary data.</text>
</comment>
<dbReference type="EMBL" id="JAVKPK010000047">
    <property type="protein sequence ID" value="MDR7666369.1"/>
    <property type="molecule type" value="Genomic_DNA"/>
</dbReference>
<dbReference type="RefSeq" id="WP_310576397.1">
    <property type="nucleotide sequence ID" value="NZ_JAVKPK010000047.1"/>
</dbReference>
<accession>A0ABU2D309</accession>
<dbReference type="NCBIfam" id="TIGR04449">
    <property type="entry name" value="halocin_C8_dom"/>
    <property type="match status" value="1"/>
</dbReference>
<gene>
    <name evidence="1" type="ORF">RG963_11370</name>
</gene>
<evidence type="ECO:0000313" key="1">
    <source>
        <dbReference type="EMBL" id="MDR7666369.1"/>
    </source>
</evidence>
<proteinExistence type="predicted"/>
<dbReference type="Proteomes" id="UP001246244">
    <property type="component" value="Unassembled WGS sequence"/>
</dbReference>
<sequence length="265" mass="27658">MIILVIGMILVTPVLACPAGTKTQISVNCPNCSNGLKYITTIAKLDSNEINNYLPVVSKDARVEKLTKELTSRGYKLNTKDTTGMNVTLANDSLLPGVIKELIIPFTSTDNSQVGILAGIKDNKIIKVQAIITHRDEDLFPTSVDALTVKGNNIETETVTTDSVLGVGAKDRINSAFTIASTSPLGNVIKATTSSVTCSGCMALWDWACAIGCGVGMYGLCLAAGLASGIGGLACVVVASAVCYGVGQWGCGMDDYTSCVLLGYC</sequence>
<organism evidence="1 2">
    <name type="scientific">Methanosarcina baikalica</name>
    <dbReference type="NCBI Taxonomy" id="3073890"/>
    <lineage>
        <taxon>Archaea</taxon>
        <taxon>Methanobacteriati</taxon>
        <taxon>Methanobacteriota</taxon>
        <taxon>Stenosarchaea group</taxon>
        <taxon>Methanomicrobia</taxon>
        <taxon>Methanosarcinales</taxon>
        <taxon>Methanosarcinaceae</taxon>
        <taxon>Methanosarcina</taxon>
    </lineage>
</organism>
<protein>
    <submittedName>
        <fullName evidence="1">Halocin C8-like domain-containing protein</fullName>
    </submittedName>
</protein>
<reference evidence="2" key="1">
    <citation type="submission" date="2023-07" db="EMBL/GenBank/DDBJ databases">
        <title>Whole-genome sequencing of a new Methanosarcina sp. Z-7115.</title>
        <authorList>
            <person name="Zhilina T.N."/>
            <person name="Merkel A.Y."/>
        </authorList>
    </citation>
    <scope>NUCLEOTIDE SEQUENCE [LARGE SCALE GENOMIC DNA]</scope>
    <source>
        <strain evidence="2">Z-7115</strain>
    </source>
</reference>
<dbReference type="InterPro" id="IPR031033">
    <property type="entry name" value="Halocin_C8_dom"/>
</dbReference>
<name>A0ABU2D309_9EURY</name>
<evidence type="ECO:0000313" key="2">
    <source>
        <dbReference type="Proteomes" id="UP001246244"/>
    </source>
</evidence>
<keyword evidence="2" id="KW-1185">Reference proteome</keyword>